<feature type="compositionally biased region" description="Low complexity" evidence="4">
    <location>
        <begin position="772"/>
        <end position="781"/>
    </location>
</feature>
<evidence type="ECO:0000256" key="3">
    <source>
        <dbReference type="ARBA" id="ARBA00023172"/>
    </source>
</evidence>
<feature type="signal peptide" evidence="5">
    <location>
        <begin position="1"/>
        <end position="21"/>
    </location>
</feature>
<organism evidence="6">
    <name type="scientific">Cladocopium goreaui</name>
    <dbReference type="NCBI Taxonomy" id="2562237"/>
    <lineage>
        <taxon>Eukaryota</taxon>
        <taxon>Sar</taxon>
        <taxon>Alveolata</taxon>
        <taxon>Dinophyceae</taxon>
        <taxon>Suessiales</taxon>
        <taxon>Symbiodiniaceae</taxon>
        <taxon>Cladocopium</taxon>
    </lineage>
</organism>
<dbReference type="InterPro" id="IPR029063">
    <property type="entry name" value="SAM-dependent_MTases_sf"/>
</dbReference>
<dbReference type="Gene3D" id="3.40.50.150">
    <property type="entry name" value="Vaccinia Virus protein VP39"/>
    <property type="match status" value="1"/>
</dbReference>
<keyword evidence="5" id="KW-0732">Signal</keyword>
<dbReference type="SUPFAM" id="SSF53335">
    <property type="entry name" value="S-adenosyl-L-methionine-dependent methyltransferases"/>
    <property type="match status" value="1"/>
</dbReference>
<dbReference type="OrthoDB" id="641149at2759"/>
<proteinExistence type="predicted"/>
<evidence type="ECO:0000313" key="8">
    <source>
        <dbReference type="Proteomes" id="UP001152797"/>
    </source>
</evidence>
<dbReference type="GO" id="GO:0008168">
    <property type="term" value="F:methyltransferase activity"/>
    <property type="evidence" value="ECO:0007669"/>
    <property type="project" value="UniProtKB-KW"/>
</dbReference>
<dbReference type="Pfam" id="PF00145">
    <property type="entry name" value="DNA_methylase"/>
    <property type="match status" value="1"/>
</dbReference>
<feature type="region of interest" description="Disordered" evidence="4">
    <location>
        <begin position="1037"/>
        <end position="1070"/>
    </location>
</feature>
<dbReference type="InterPro" id="IPR001525">
    <property type="entry name" value="C5_MeTfrase"/>
</dbReference>
<dbReference type="GO" id="GO:0015074">
    <property type="term" value="P:DNA integration"/>
    <property type="evidence" value="ECO:0007669"/>
    <property type="project" value="InterPro"/>
</dbReference>
<dbReference type="PANTHER" id="PTHR33050:SF7">
    <property type="entry name" value="RIBONUCLEASE H"/>
    <property type="match status" value="1"/>
</dbReference>
<keyword evidence="8" id="KW-1185">Reference proteome</keyword>
<keyword evidence="2" id="KW-0808">Transferase</keyword>
<gene>
    <name evidence="6" type="ORF">C1SCF055_LOCUS17703</name>
</gene>
<protein>
    <submittedName>
        <fullName evidence="7">DNA (Cytosine-5)-methyltransferase 3B (Dnmt3b) (DNA methyltransferase HsaIIIB) (DNA MTase HsaIIIB) (M.HsaIIIB)</fullName>
    </submittedName>
</protein>
<sequence>MISGLALWFLELCMDAQYARNSLWPENASSPAVMLTLTSLCAALDQLLAFPYCPLPEMIPRLDAFVMGLAPMACETLAAMAEGDATFDPVNMPSQRDIQQEIEEIRAGLASCVQGMISWRLNLPPHDGVGFDRRVYSVILCSDELLYHDTFPMIGVIRHGLAAMSTAIPASLAQRAQLTGSAALQGELYHALRQAGSEPLAPVLVSHGVLRFGDLVAAGVPPWRLEATLAASSQRAEVATEEAPQVGRVDLPTVVPQRRANLQAALMAAEPNNRVASLKKLEDDILAKSTNPANDARLKTYLAICRAWEVVSFPLDTNNIRCFAASLKAGGYNSSAIYFSTLCGYQQRTLRTPISPLVRQTIKDCIRSIQRGAGVTKLKDAFNGMLVGSIPTSETVEPFSLTNAAHNRDMVVLGLWFMLREAEMANAKALDLQLTGREVTITIPLHKTDQRGQMTQRCLSCTCGVRVHGMCVWHAAERHILRVDSHPRRGTGATFPLFPTEEGLTASKQRLIDAFRCVIRQTGTELERPGPNGTPMQRFHGHCLRVSGAQMLTAAGVELSLVQLLGRWTSSAIQRYTQDSALVRVPQIPQQILTPDQQPGTIQLTMAASASQPEPVVVEGPVTTAARPKATASNERGLRAELEKLREAIARPGETFVFRRARILHRASTVEDLANDAAAGPTLQEYLESRSIKTSATLALLASDEESLDRTLVQPLFQGWAKADGTTLTVPENEKPIAKAMLLHMWQLARQAWNKTLAATTPQAPMNPPTTPATSASTPTSNDKVPKTLAPGRWTQLINAYQSQQIGGMDRIFPVQELLGTEPVLARILHEHEVSKLYSPVLLGELMSMRTFLPTGEPNPLSKKDRSTQKLQLTGDTGTLVASTEEPWQPRSVLAILDGLDSIRWAYVLCNIGSEQAIHQFFNWLVKLTRSRPQKTDQVSQFWVTISWKLAMEMRAGKTFDETVVILMKDYDIFSECMTREPSTTTTKRPQTPTKNTNEAKGQGKTNTKSGKNARYQPYQRQPRQWSFHYDKQQTYDKASDRSYSQQAESKEAPLSPGAQHQPPTPHTPVGELQFEKLQEKIILISCFDGIGTAALALNDLTSGISLHVSWEIDPDCLAVMALRHPEAIHRGDFLQDDPNMVAQLIREHDPQGLMIVLFVAAPPCPDFSKIRDDAPGSAGPEGQKFTQYCAFVNKIEEQIPHKRVGHLVENVLMAKGEADHFSSRLDCQAVACDSADLGLINRPRLWWSRINWSKIRSSPWTGHRLKWGKAQKFHRVYDDGPRQDASQLDLGEFKLHHTVENQSARIPCLTTPAPDEAGRAAPRKLRGRIPPEQRSRWMQDNRCFAPWQYADHAMVYGPAGEPTVPSADMKEQFHQLPAQFTKATGLNLALARAHGHHILHAYHRPQACGTIGSWHNEPNTISNKLRSEILDELEEMVLSRAETTMAWWQELPPHVAQVYYDKEHRQISQIPVFLDLLHLAGMPDLATLATDLQQGFNMLGEIHDGAGWLPRADQRYDFPISMETFREHNKNYTIKKLQSGRVDDAWQVMLTELLQELDKGRMDGPFIAPEWWPVQAISIPGRDAQQLPDGATCFSFCFSVKQSDKTRRCEDFRRSGHNMTIKTGDTPHHHDVQTFAALARAYPAHSELPHVWAQDLNGPLILRHFALSFGATASVWSFNRSADAMTFLARRLLGIAIGHYVDDFIAIEPHNLAISSFAQFTRLSRLLGLRMKESKALEPSPKQKVLGVLMEVQEDEIILRPHPTRCAKVIILINNALKHNRLTNDEAQRLAGKLVFLTSTLFGQLGRAALAPIYARAHGLSECDKACQLNNALRAALVALRTMLTEIQPKRIPRRVTQKPVIIYTDAYFTLNGEQFSTGSDRLPTQWNKSRCCQFENGWGYVVHHNDQTRFGAGRVPAKVIRRFCTRKAYIYFLEILAQLVCLLTLRPHHDLMLISFIDNQPGRYALLKGYCKDPRICQIVSLTWRLISQMGWHLQLEWVCSEHNISDKVSRHDFSEMQSIAAHQDDLEFSELFAILLRAADDDEYANGSALNDLLQLKLHAATSSSLAVWGIAGASAVK</sequence>
<evidence type="ECO:0000256" key="5">
    <source>
        <dbReference type="SAM" id="SignalP"/>
    </source>
</evidence>
<feature type="chain" id="PRO_5043272397" evidence="5">
    <location>
        <begin position="22"/>
        <end position="2081"/>
    </location>
</feature>
<comment type="caution">
    <text evidence="6">The sequence shown here is derived from an EMBL/GenBank/DDBJ whole genome shotgun (WGS) entry which is preliminary data.</text>
</comment>
<dbReference type="InterPro" id="IPR011010">
    <property type="entry name" value="DNA_brk_join_enz"/>
</dbReference>
<dbReference type="Proteomes" id="UP001152797">
    <property type="component" value="Unassembled WGS sequence"/>
</dbReference>
<dbReference type="InterPro" id="IPR052055">
    <property type="entry name" value="Hepadnavirus_pol/RT"/>
</dbReference>
<dbReference type="GO" id="GO:0003677">
    <property type="term" value="F:DNA binding"/>
    <property type="evidence" value="ECO:0007669"/>
    <property type="project" value="InterPro"/>
</dbReference>
<name>A0A9P1FYC2_9DINO</name>
<evidence type="ECO:0000256" key="2">
    <source>
        <dbReference type="ARBA" id="ARBA00022679"/>
    </source>
</evidence>
<dbReference type="GO" id="GO:0032259">
    <property type="term" value="P:methylation"/>
    <property type="evidence" value="ECO:0007669"/>
    <property type="project" value="UniProtKB-KW"/>
</dbReference>
<feature type="compositionally biased region" description="Low complexity" evidence="4">
    <location>
        <begin position="984"/>
        <end position="997"/>
    </location>
</feature>
<reference evidence="6" key="1">
    <citation type="submission" date="2022-10" db="EMBL/GenBank/DDBJ databases">
        <authorList>
            <person name="Chen Y."/>
            <person name="Dougan E. K."/>
            <person name="Chan C."/>
            <person name="Rhodes N."/>
            <person name="Thang M."/>
        </authorList>
    </citation>
    <scope>NUCLEOTIDE SEQUENCE</scope>
</reference>
<feature type="region of interest" description="Disordered" evidence="4">
    <location>
        <begin position="760"/>
        <end position="788"/>
    </location>
</feature>
<evidence type="ECO:0000256" key="4">
    <source>
        <dbReference type="SAM" id="MobiDB-lite"/>
    </source>
</evidence>
<dbReference type="EMBL" id="CAMXCT030001508">
    <property type="protein sequence ID" value="CAL4778054.1"/>
    <property type="molecule type" value="Genomic_DNA"/>
</dbReference>
<keyword evidence="3" id="KW-0233">DNA recombination</keyword>
<dbReference type="EMBL" id="CAMXCT020001508">
    <property type="protein sequence ID" value="CAL1144117.1"/>
    <property type="molecule type" value="Genomic_DNA"/>
</dbReference>
<evidence type="ECO:0000313" key="7">
    <source>
        <dbReference type="EMBL" id="CAL4778054.1"/>
    </source>
</evidence>
<dbReference type="Gene3D" id="1.10.443.10">
    <property type="entry name" value="Intergrase catalytic core"/>
    <property type="match status" value="1"/>
</dbReference>
<reference evidence="7 8" key="2">
    <citation type="submission" date="2024-05" db="EMBL/GenBank/DDBJ databases">
        <authorList>
            <person name="Chen Y."/>
            <person name="Shah S."/>
            <person name="Dougan E. K."/>
            <person name="Thang M."/>
            <person name="Chan C."/>
        </authorList>
    </citation>
    <scope>NUCLEOTIDE SEQUENCE [LARGE SCALE GENOMIC DNA]</scope>
</reference>
<evidence type="ECO:0000256" key="1">
    <source>
        <dbReference type="ARBA" id="ARBA00022603"/>
    </source>
</evidence>
<dbReference type="GO" id="GO:0006310">
    <property type="term" value="P:DNA recombination"/>
    <property type="evidence" value="ECO:0007669"/>
    <property type="project" value="UniProtKB-KW"/>
</dbReference>
<keyword evidence="1" id="KW-0489">Methyltransferase</keyword>
<feature type="region of interest" description="Disordered" evidence="4">
    <location>
        <begin position="980"/>
        <end position="1018"/>
    </location>
</feature>
<dbReference type="EMBL" id="CAMXCT010001508">
    <property type="protein sequence ID" value="CAI3990742.1"/>
    <property type="molecule type" value="Genomic_DNA"/>
</dbReference>
<dbReference type="PANTHER" id="PTHR33050">
    <property type="entry name" value="REVERSE TRANSCRIPTASE DOMAIN-CONTAINING PROTEIN"/>
    <property type="match status" value="1"/>
</dbReference>
<evidence type="ECO:0000313" key="6">
    <source>
        <dbReference type="EMBL" id="CAI3990742.1"/>
    </source>
</evidence>
<dbReference type="InterPro" id="IPR013762">
    <property type="entry name" value="Integrase-like_cat_sf"/>
</dbReference>
<accession>A0A9P1FYC2</accession>
<dbReference type="SUPFAM" id="SSF56349">
    <property type="entry name" value="DNA breaking-rejoining enzymes"/>
    <property type="match status" value="1"/>
</dbReference>